<feature type="transmembrane region" description="Helical" evidence="10">
    <location>
        <begin position="56"/>
        <end position="76"/>
    </location>
</feature>
<feature type="transmembrane region" description="Helical" evidence="10">
    <location>
        <begin position="127"/>
        <end position="144"/>
    </location>
</feature>
<dbReference type="InterPro" id="IPR055558">
    <property type="entry name" value="DUF7134"/>
</dbReference>
<feature type="transmembrane region" description="Helical" evidence="10">
    <location>
        <begin position="105"/>
        <end position="120"/>
    </location>
</feature>
<evidence type="ECO:0000256" key="4">
    <source>
        <dbReference type="ARBA" id="ARBA00022679"/>
    </source>
</evidence>
<feature type="transmembrane region" description="Helical" evidence="10">
    <location>
        <begin position="21"/>
        <end position="44"/>
    </location>
</feature>
<evidence type="ECO:0000256" key="1">
    <source>
        <dbReference type="ARBA" id="ARBA00000085"/>
    </source>
</evidence>
<dbReference type="SMART" id="SM00387">
    <property type="entry name" value="HATPase_c"/>
    <property type="match status" value="1"/>
</dbReference>
<dbReference type="GO" id="GO:0000155">
    <property type="term" value="F:phosphorelay sensor kinase activity"/>
    <property type="evidence" value="ECO:0007669"/>
    <property type="project" value="InterPro"/>
</dbReference>
<feature type="domain" description="Histidine kinase/HSP90-like ATPase" evidence="11">
    <location>
        <begin position="328"/>
        <end position="420"/>
    </location>
</feature>
<keyword evidence="9" id="KW-0175">Coiled coil</keyword>
<reference evidence="12 13" key="1">
    <citation type="submission" date="2018-06" db="EMBL/GenBank/DDBJ databases">
        <authorList>
            <consortium name="Pathogen Informatics"/>
            <person name="Doyle S."/>
        </authorList>
    </citation>
    <scope>NUCLEOTIDE SEQUENCE [LARGE SCALE GENOMIC DNA]</scope>
    <source>
        <strain evidence="12 13">NCTC7915</strain>
    </source>
</reference>
<evidence type="ECO:0000256" key="8">
    <source>
        <dbReference type="ARBA" id="ARBA00023012"/>
    </source>
</evidence>
<dbReference type="CDD" id="cd16917">
    <property type="entry name" value="HATPase_UhpB-NarQ-NarX-like"/>
    <property type="match status" value="1"/>
</dbReference>
<protein>
    <recommendedName>
        <fullName evidence="2">histidine kinase</fullName>
        <ecNumber evidence="2">2.7.13.3</ecNumber>
    </recommendedName>
</protein>
<keyword evidence="10" id="KW-0812">Transmembrane</keyword>
<dbReference type="PANTHER" id="PTHR24421">
    <property type="entry name" value="NITRATE/NITRITE SENSOR PROTEIN NARX-RELATED"/>
    <property type="match status" value="1"/>
</dbReference>
<evidence type="ECO:0000256" key="7">
    <source>
        <dbReference type="ARBA" id="ARBA00022840"/>
    </source>
</evidence>
<dbReference type="Proteomes" id="UP000254118">
    <property type="component" value="Unassembled WGS sequence"/>
</dbReference>
<evidence type="ECO:0000256" key="2">
    <source>
        <dbReference type="ARBA" id="ARBA00012438"/>
    </source>
</evidence>
<dbReference type="Pfam" id="PF02518">
    <property type="entry name" value="HATPase_c"/>
    <property type="match status" value="1"/>
</dbReference>
<comment type="caution">
    <text evidence="12">The sequence shown here is derived from an EMBL/GenBank/DDBJ whole genome shotgun (WGS) entry which is preliminary data.</text>
</comment>
<name>A0AA46BLV9_9MICO</name>
<keyword evidence="3" id="KW-0597">Phosphoprotein</keyword>
<keyword evidence="8" id="KW-0902">Two-component regulatory system</keyword>
<dbReference type="InterPro" id="IPR036890">
    <property type="entry name" value="HATPase_C_sf"/>
</dbReference>
<dbReference type="EC" id="2.7.13.3" evidence="2"/>
<keyword evidence="4 12" id="KW-0808">Transferase</keyword>
<dbReference type="SUPFAM" id="SSF55874">
    <property type="entry name" value="ATPase domain of HSP90 chaperone/DNA topoisomerase II/histidine kinase"/>
    <property type="match status" value="1"/>
</dbReference>
<dbReference type="GO" id="GO:0046983">
    <property type="term" value="F:protein dimerization activity"/>
    <property type="evidence" value="ECO:0007669"/>
    <property type="project" value="InterPro"/>
</dbReference>
<keyword evidence="6 12" id="KW-0418">Kinase</keyword>
<comment type="catalytic activity">
    <reaction evidence="1">
        <text>ATP + protein L-histidine = ADP + protein N-phospho-L-histidine.</text>
        <dbReference type="EC" id="2.7.13.3"/>
    </reaction>
</comment>
<dbReference type="Pfam" id="PF23539">
    <property type="entry name" value="DUF7134"/>
    <property type="match status" value="1"/>
</dbReference>
<dbReference type="Gene3D" id="1.20.5.1930">
    <property type="match status" value="1"/>
</dbReference>
<evidence type="ECO:0000256" key="6">
    <source>
        <dbReference type="ARBA" id="ARBA00022777"/>
    </source>
</evidence>
<dbReference type="RefSeq" id="WP_147279157.1">
    <property type="nucleotide sequence ID" value="NZ_UFYA01000001.1"/>
</dbReference>
<dbReference type="AlphaFoldDB" id="A0AA46BLV9"/>
<dbReference type="Pfam" id="PF07730">
    <property type="entry name" value="HisKA_3"/>
    <property type="match status" value="1"/>
</dbReference>
<sequence length="442" mass="47377">MRDLPLVRSVIRAYALWRRACAWWRSHPMVADALWAFPVGLLVVVDVTEEEFNQGWLPPVFSSVWVLGGSVVPLLWRRTRPDRAMMCVFLGCVVQLFILDRAYPGNVSALIMLFAVAAYGKKQLRWWWLGAALVGCLLGVYDWQKASYGGPWLAALANYVMTAVFMMGLVVSSFVPGALRRQRYELVESLRERAASLERERDSVSRLAVQEERNRIARDMHDVVAHSLSVIVVQADGAAYALAHGDPATAGQVAERALGTIGDTARGALSETRRLVGVLRHEGDEVEYAPQGGLDRIGDLVAHVDAAGTPATFTVVGDPARVETLDVAAQMALYRVVQESLTNALKHGGAGVTVAVELAYTPGKVSVAVRDTGGGVSHDDGQGHGLIGMRERIASVGGTFSARPHFGGGFEVVASVPSVESEHSSSLLGMAPGVGSDGGGHS</sequence>
<feature type="coiled-coil region" evidence="9">
    <location>
        <begin position="180"/>
        <end position="214"/>
    </location>
</feature>
<evidence type="ECO:0000259" key="11">
    <source>
        <dbReference type="SMART" id="SM00387"/>
    </source>
</evidence>
<dbReference type="InterPro" id="IPR003594">
    <property type="entry name" value="HATPase_dom"/>
</dbReference>
<evidence type="ECO:0000313" key="12">
    <source>
        <dbReference type="EMBL" id="STD05458.1"/>
    </source>
</evidence>
<feature type="transmembrane region" description="Helical" evidence="10">
    <location>
        <begin position="156"/>
        <end position="179"/>
    </location>
</feature>
<dbReference type="PANTHER" id="PTHR24421:SF10">
    <property type="entry name" value="NITRATE_NITRITE SENSOR PROTEIN NARQ"/>
    <property type="match status" value="1"/>
</dbReference>
<dbReference type="EMBL" id="UFYA01000001">
    <property type="protein sequence ID" value="STD05458.1"/>
    <property type="molecule type" value="Genomic_DNA"/>
</dbReference>
<proteinExistence type="predicted"/>
<keyword evidence="7" id="KW-0067">ATP-binding</keyword>
<evidence type="ECO:0000256" key="5">
    <source>
        <dbReference type="ARBA" id="ARBA00022741"/>
    </source>
</evidence>
<dbReference type="Gene3D" id="3.30.565.10">
    <property type="entry name" value="Histidine kinase-like ATPase, C-terminal domain"/>
    <property type="match status" value="1"/>
</dbReference>
<keyword evidence="5" id="KW-0547">Nucleotide-binding</keyword>
<evidence type="ECO:0000256" key="3">
    <source>
        <dbReference type="ARBA" id="ARBA00022553"/>
    </source>
</evidence>
<gene>
    <name evidence="12" type="primary">desK_1</name>
    <name evidence="12" type="ORF">NCTC7915_00423</name>
</gene>
<keyword evidence="10" id="KW-0472">Membrane</keyword>
<dbReference type="GO" id="GO:0016020">
    <property type="term" value="C:membrane"/>
    <property type="evidence" value="ECO:0007669"/>
    <property type="project" value="InterPro"/>
</dbReference>
<dbReference type="InterPro" id="IPR011712">
    <property type="entry name" value="Sig_transdc_His_kin_sub3_dim/P"/>
</dbReference>
<evidence type="ECO:0000256" key="9">
    <source>
        <dbReference type="SAM" id="Coils"/>
    </source>
</evidence>
<dbReference type="GO" id="GO:0005524">
    <property type="term" value="F:ATP binding"/>
    <property type="evidence" value="ECO:0007669"/>
    <property type="project" value="UniProtKB-KW"/>
</dbReference>
<keyword evidence="10" id="KW-1133">Transmembrane helix</keyword>
<accession>A0AA46BLV9</accession>
<evidence type="ECO:0000313" key="13">
    <source>
        <dbReference type="Proteomes" id="UP000254118"/>
    </source>
</evidence>
<organism evidence="12 13">
    <name type="scientific">Dermatophilus congolensis</name>
    <dbReference type="NCBI Taxonomy" id="1863"/>
    <lineage>
        <taxon>Bacteria</taxon>
        <taxon>Bacillati</taxon>
        <taxon>Actinomycetota</taxon>
        <taxon>Actinomycetes</taxon>
        <taxon>Micrococcales</taxon>
        <taxon>Dermatophilaceae</taxon>
        <taxon>Dermatophilus</taxon>
    </lineage>
</organism>
<dbReference type="InterPro" id="IPR050482">
    <property type="entry name" value="Sensor_HK_TwoCompSys"/>
</dbReference>
<evidence type="ECO:0000256" key="10">
    <source>
        <dbReference type="SAM" id="Phobius"/>
    </source>
</evidence>